<feature type="region of interest" description="Disordered" evidence="5">
    <location>
        <begin position="429"/>
        <end position="448"/>
    </location>
</feature>
<dbReference type="InterPro" id="IPR005828">
    <property type="entry name" value="MFS_sugar_transport-like"/>
</dbReference>
<dbReference type="Gene3D" id="1.20.1250.20">
    <property type="entry name" value="MFS general substrate transporter like domains"/>
    <property type="match status" value="1"/>
</dbReference>
<dbReference type="EnsemblMetazoa" id="GPPI033544-RA">
    <property type="protein sequence ID" value="GPPI033544-PA"/>
    <property type="gene ID" value="GPPI033544"/>
</dbReference>
<dbReference type="PROSITE" id="PS50850">
    <property type="entry name" value="MFS"/>
    <property type="match status" value="1"/>
</dbReference>
<feature type="transmembrane region" description="Helical" evidence="6">
    <location>
        <begin position="163"/>
        <end position="182"/>
    </location>
</feature>
<dbReference type="InterPro" id="IPR036259">
    <property type="entry name" value="MFS_trans_sf"/>
</dbReference>
<dbReference type="EMBL" id="JXJN01016208">
    <property type="status" value="NOT_ANNOTATED_CDS"/>
    <property type="molecule type" value="Genomic_DNA"/>
</dbReference>
<dbReference type="Pfam" id="PF00083">
    <property type="entry name" value="Sugar_tr"/>
    <property type="match status" value="1"/>
</dbReference>
<dbReference type="PANTHER" id="PTHR24064">
    <property type="entry name" value="SOLUTE CARRIER FAMILY 22 MEMBER"/>
    <property type="match status" value="1"/>
</dbReference>
<organism evidence="8 9">
    <name type="scientific">Glossina palpalis gambiensis</name>
    <dbReference type="NCBI Taxonomy" id="67801"/>
    <lineage>
        <taxon>Eukaryota</taxon>
        <taxon>Metazoa</taxon>
        <taxon>Ecdysozoa</taxon>
        <taxon>Arthropoda</taxon>
        <taxon>Hexapoda</taxon>
        <taxon>Insecta</taxon>
        <taxon>Pterygota</taxon>
        <taxon>Neoptera</taxon>
        <taxon>Endopterygota</taxon>
        <taxon>Diptera</taxon>
        <taxon>Brachycera</taxon>
        <taxon>Muscomorpha</taxon>
        <taxon>Hippoboscoidea</taxon>
        <taxon>Glossinidae</taxon>
        <taxon>Glossina</taxon>
    </lineage>
</organism>
<evidence type="ECO:0000256" key="1">
    <source>
        <dbReference type="ARBA" id="ARBA00004141"/>
    </source>
</evidence>
<dbReference type="InterPro" id="IPR020846">
    <property type="entry name" value="MFS_dom"/>
</dbReference>
<feature type="transmembrane region" description="Helical" evidence="6">
    <location>
        <begin position="281"/>
        <end position="303"/>
    </location>
</feature>
<proteinExistence type="predicted"/>
<sequence>MEKEPVRVDPIIVHLGDLGRYQLFYCLIIFVAKFPSAWVTLAHLFVSGKADYYCKDPLDADPCTKGCETADFNRSVFSETIEITFDLTCGRYWLSSLTQSAVMGGIMVGAIVYGILSDNFVIIMEIIGPRYREAISILYQIPFFIGYALLPLFSYYLRDWHHLYLAVSSISFLYLMYACFIYESPRWLFTTGRLNRAISVVETIAKRNGRPAEDLEQILPKMQAAYEQFVSSDTKKTGTIVDLFRTPSLRLNTIVMVYQWLNACMVLYGAAEYISNLGGNIFINVFISGALGIPGCIVCIYMTKYLGRRLSLILSNLVSAICFLVIGCITAFNNVIVMTFAIIGLFGATVTFPNLYLYAGEIFPTVVRTTGVGLCSSVGRIGSMMAPFVTSDLALYSSIIPPLVYGVIAGVGFLLTFLLPETRGRPVPETLEDGEAIRKHQRKPKTEN</sequence>
<evidence type="ECO:0000256" key="5">
    <source>
        <dbReference type="SAM" id="MobiDB-lite"/>
    </source>
</evidence>
<keyword evidence="2 6" id="KW-0812">Transmembrane</keyword>
<evidence type="ECO:0000256" key="4">
    <source>
        <dbReference type="ARBA" id="ARBA00023136"/>
    </source>
</evidence>
<keyword evidence="4 6" id="KW-0472">Membrane</keyword>
<dbReference type="SUPFAM" id="SSF103473">
    <property type="entry name" value="MFS general substrate transporter"/>
    <property type="match status" value="1"/>
</dbReference>
<feature type="compositionally biased region" description="Basic residues" evidence="5">
    <location>
        <begin position="439"/>
        <end position="448"/>
    </location>
</feature>
<dbReference type="STRING" id="67801.A0A1B0BL47"/>
<dbReference type="AlphaFoldDB" id="A0A1B0BL47"/>
<feature type="transmembrane region" description="Helical" evidence="6">
    <location>
        <begin position="255"/>
        <end position="275"/>
    </location>
</feature>
<reference evidence="8" key="2">
    <citation type="submission" date="2020-05" db="UniProtKB">
        <authorList>
            <consortium name="EnsemblMetazoa"/>
        </authorList>
    </citation>
    <scope>IDENTIFICATION</scope>
    <source>
        <strain evidence="8">IAEA</strain>
    </source>
</reference>
<evidence type="ECO:0000256" key="3">
    <source>
        <dbReference type="ARBA" id="ARBA00022989"/>
    </source>
</evidence>
<feature type="transmembrane region" description="Helical" evidence="6">
    <location>
        <begin position="92"/>
        <end position="116"/>
    </location>
</feature>
<feature type="transmembrane region" description="Helical" evidence="6">
    <location>
        <begin position="21"/>
        <end position="46"/>
    </location>
</feature>
<feature type="domain" description="Major facilitator superfamily (MFS) profile" evidence="7">
    <location>
        <begin position="1"/>
        <end position="424"/>
    </location>
</feature>
<evidence type="ECO:0000259" key="7">
    <source>
        <dbReference type="PROSITE" id="PS50850"/>
    </source>
</evidence>
<name>A0A1B0BL47_9MUSC</name>
<feature type="transmembrane region" description="Helical" evidence="6">
    <location>
        <begin position="338"/>
        <end position="359"/>
    </location>
</feature>
<accession>A0A1B0BL47</accession>
<dbReference type="Proteomes" id="UP000092460">
    <property type="component" value="Unassembled WGS sequence"/>
</dbReference>
<dbReference type="GO" id="GO:0022857">
    <property type="term" value="F:transmembrane transporter activity"/>
    <property type="evidence" value="ECO:0007669"/>
    <property type="project" value="InterPro"/>
</dbReference>
<dbReference type="VEuPathDB" id="VectorBase:GPPI033544"/>
<evidence type="ECO:0000313" key="8">
    <source>
        <dbReference type="EnsemblMetazoa" id="GPPI033544-PA"/>
    </source>
</evidence>
<keyword evidence="9" id="KW-1185">Reference proteome</keyword>
<evidence type="ECO:0000256" key="6">
    <source>
        <dbReference type="SAM" id="Phobius"/>
    </source>
</evidence>
<protein>
    <recommendedName>
        <fullName evidence="7">Major facilitator superfamily (MFS) profile domain-containing protein</fullName>
    </recommendedName>
</protein>
<evidence type="ECO:0000313" key="9">
    <source>
        <dbReference type="Proteomes" id="UP000092460"/>
    </source>
</evidence>
<evidence type="ECO:0000256" key="2">
    <source>
        <dbReference type="ARBA" id="ARBA00022692"/>
    </source>
</evidence>
<feature type="transmembrane region" description="Helical" evidence="6">
    <location>
        <begin position="137"/>
        <end position="157"/>
    </location>
</feature>
<reference evidence="9" key="1">
    <citation type="submission" date="2015-01" db="EMBL/GenBank/DDBJ databases">
        <authorList>
            <person name="Aksoy S."/>
            <person name="Warren W."/>
            <person name="Wilson R.K."/>
        </authorList>
    </citation>
    <scope>NUCLEOTIDE SEQUENCE [LARGE SCALE GENOMIC DNA]</scope>
    <source>
        <strain evidence="9">IAEA</strain>
    </source>
</reference>
<feature type="transmembrane region" description="Helical" evidence="6">
    <location>
        <begin position="310"/>
        <end position="332"/>
    </location>
</feature>
<comment type="subcellular location">
    <subcellularLocation>
        <location evidence="1">Membrane</location>
        <topology evidence="1">Multi-pass membrane protein</topology>
    </subcellularLocation>
</comment>
<feature type="transmembrane region" description="Helical" evidence="6">
    <location>
        <begin position="395"/>
        <end position="419"/>
    </location>
</feature>
<dbReference type="GO" id="GO:0016020">
    <property type="term" value="C:membrane"/>
    <property type="evidence" value="ECO:0007669"/>
    <property type="project" value="UniProtKB-SubCell"/>
</dbReference>
<keyword evidence="3 6" id="KW-1133">Transmembrane helix</keyword>